<dbReference type="EMBL" id="JAROAV010000053">
    <property type="protein sequence ID" value="MDF8266295.1"/>
    <property type="molecule type" value="Genomic_DNA"/>
</dbReference>
<reference evidence="1 2" key="1">
    <citation type="submission" date="2023-03" db="EMBL/GenBank/DDBJ databases">
        <title>YIM 133296 draft genome.</title>
        <authorList>
            <person name="Xiong L."/>
        </authorList>
    </citation>
    <scope>NUCLEOTIDE SEQUENCE [LARGE SCALE GENOMIC DNA]</scope>
    <source>
        <strain evidence="1 2">YIM 133296</strain>
    </source>
</reference>
<keyword evidence="2" id="KW-1185">Reference proteome</keyword>
<proteinExistence type="predicted"/>
<protein>
    <recommendedName>
        <fullName evidence="3">DUF559 domain-containing protein</fullName>
    </recommendedName>
</protein>
<comment type="caution">
    <text evidence="1">The sequence shown here is derived from an EMBL/GenBank/DDBJ whole genome shotgun (WGS) entry which is preliminary data.</text>
</comment>
<evidence type="ECO:0000313" key="1">
    <source>
        <dbReference type="EMBL" id="MDF8266295.1"/>
    </source>
</evidence>
<evidence type="ECO:0000313" key="2">
    <source>
        <dbReference type="Proteomes" id="UP001528912"/>
    </source>
</evidence>
<organism evidence="1 2">
    <name type="scientific">Luteipulveratus flavus</name>
    <dbReference type="NCBI Taxonomy" id="3031728"/>
    <lineage>
        <taxon>Bacteria</taxon>
        <taxon>Bacillati</taxon>
        <taxon>Actinomycetota</taxon>
        <taxon>Actinomycetes</taxon>
        <taxon>Micrococcales</taxon>
        <taxon>Dermacoccaceae</taxon>
        <taxon>Luteipulveratus</taxon>
    </lineage>
</organism>
<sequence>MGVTRWDVRDEVAAGRWRLVGRQSIVLAPGGDEARRWRAVFEVGAGARLDGVSALMHAGLTGWRHDTIDISVPHGTRVRRVDGVTIHAPRRLEPAVLAGIPRARPVEAVLRAASWARSDRQAATLLAMAVQQRLARPERLLAALTMTRGARRGAFVRRVVHDVCAGAESLGELDFAVLCRRYRLPTPERQVVRHVAGGRYYLDVRWRDCALVVEIDGAHHGLGLSPVDDALRQNAVTLDGDLVLRIPVLGLRLYERQFMTQVVAAHGRSHRRTA</sequence>
<dbReference type="Proteomes" id="UP001528912">
    <property type="component" value="Unassembled WGS sequence"/>
</dbReference>
<dbReference type="RefSeq" id="WP_277193486.1">
    <property type="nucleotide sequence ID" value="NZ_JAROAV010000053.1"/>
</dbReference>
<gene>
    <name evidence="1" type="ORF">P4R38_18745</name>
</gene>
<evidence type="ECO:0008006" key="3">
    <source>
        <dbReference type="Google" id="ProtNLM"/>
    </source>
</evidence>
<accession>A0ABT6CBL7</accession>
<name>A0ABT6CBL7_9MICO</name>